<protein>
    <submittedName>
        <fullName evidence="1">DUF2247 family protein</fullName>
    </submittedName>
</protein>
<evidence type="ECO:0000313" key="1">
    <source>
        <dbReference type="EMBL" id="EAG9353726.1"/>
    </source>
</evidence>
<proteinExistence type="predicted"/>
<comment type="caution">
    <text evidence="1">The sequence shown here is derived from an EMBL/GenBank/DDBJ whole genome shotgun (WGS) entry which is preliminary data.</text>
</comment>
<dbReference type="EMBL" id="AABEKN010000003">
    <property type="protein sequence ID" value="EAG9353726.1"/>
    <property type="molecule type" value="Genomic_DNA"/>
</dbReference>
<dbReference type="Pfam" id="PF10004">
    <property type="entry name" value="DUF2247"/>
    <property type="match status" value="1"/>
</dbReference>
<dbReference type="InterPro" id="IPR016630">
    <property type="entry name" value="UCP015278"/>
</dbReference>
<evidence type="ECO:0000313" key="2">
    <source>
        <dbReference type="Proteomes" id="UP000524387"/>
    </source>
</evidence>
<accession>A0A823J4B6</accession>
<organism evidence="1 2">
    <name type="scientific">Listeria monocytogenes</name>
    <dbReference type="NCBI Taxonomy" id="1639"/>
    <lineage>
        <taxon>Bacteria</taxon>
        <taxon>Bacillati</taxon>
        <taxon>Bacillota</taxon>
        <taxon>Bacilli</taxon>
        <taxon>Bacillales</taxon>
        <taxon>Listeriaceae</taxon>
        <taxon>Listeria</taxon>
    </lineage>
</organism>
<reference evidence="1 2" key="1">
    <citation type="submission" date="2019-04" db="EMBL/GenBank/DDBJ databases">
        <authorList>
            <consortium name="GenomeTrakr network: Whole genome sequencing for foodborne pathogen traceback"/>
        </authorList>
    </citation>
    <scope>NUCLEOTIDE SEQUENCE [LARGE SCALE GENOMIC DNA]</scope>
    <source>
        <strain evidence="1 2">CFSAN072502</strain>
    </source>
</reference>
<dbReference type="AlphaFoldDB" id="A0A823J4B6"/>
<name>A0A823J4B6_LISMN</name>
<sequence length="163" mass="19263">MSGNYKFMDFSKIKWSWQELLFGLENNLISRKDIIKYAIHTLDEGILGFDIVLKIAIADEYENIFPYFHELISLEVLEEASTIKDKWRYVILKELHAKKSDFDDFNSITEEVYADFGYPKDMAGFIRYMPLTEGKSMEESWQAYLTSAKKDLKTNKKKVFMHE</sequence>
<dbReference type="RefSeq" id="WP_070034686.1">
    <property type="nucleotide sequence ID" value="NZ_CP090057.1"/>
</dbReference>
<gene>
    <name evidence="1" type="ORF">CW895_07860</name>
</gene>
<dbReference type="Proteomes" id="UP000524387">
    <property type="component" value="Unassembled WGS sequence"/>
</dbReference>